<comment type="caution">
    <text evidence="1">The sequence shown here is derived from an EMBL/GenBank/DDBJ whole genome shotgun (WGS) entry which is preliminary data.</text>
</comment>
<name>A0A1C7MQN1_GRIFR</name>
<dbReference type="Proteomes" id="UP000092993">
    <property type="component" value="Unassembled WGS sequence"/>
</dbReference>
<organism evidence="1 2">
    <name type="scientific">Grifola frondosa</name>
    <name type="common">Maitake</name>
    <name type="synonym">Polyporus frondosus</name>
    <dbReference type="NCBI Taxonomy" id="5627"/>
    <lineage>
        <taxon>Eukaryota</taxon>
        <taxon>Fungi</taxon>
        <taxon>Dikarya</taxon>
        <taxon>Basidiomycota</taxon>
        <taxon>Agaricomycotina</taxon>
        <taxon>Agaricomycetes</taxon>
        <taxon>Polyporales</taxon>
        <taxon>Grifolaceae</taxon>
        <taxon>Grifola</taxon>
    </lineage>
</organism>
<keyword evidence="2" id="KW-1185">Reference proteome</keyword>
<accession>A0A1C7MQN1</accession>
<protein>
    <submittedName>
        <fullName evidence="1">Uncharacterized protein</fullName>
    </submittedName>
</protein>
<sequence length="77" mass="8506">MPHTATATTTCTLLKSVNDLFDGLCYSLPSIYLQPTLMASDKVKLDKDVAKKLDEFRAAAVKASDDVVFRVFPQKIL</sequence>
<proteinExistence type="predicted"/>
<dbReference type="EMBL" id="LUGG01000001">
    <property type="protein sequence ID" value="OBZ78706.1"/>
    <property type="molecule type" value="Genomic_DNA"/>
</dbReference>
<reference evidence="1 2" key="1">
    <citation type="submission" date="2016-03" db="EMBL/GenBank/DDBJ databases">
        <title>Whole genome sequencing of Grifola frondosa 9006-11.</title>
        <authorList>
            <person name="Min B."/>
            <person name="Park H."/>
            <person name="Kim J.-G."/>
            <person name="Cho H."/>
            <person name="Oh Y.-L."/>
            <person name="Kong W.-S."/>
            <person name="Choi I.-G."/>
        </authorList>
    </citation>
    <scope>NUCLEOTIDE SEQUENCE [LARGE SCALE GENOMIC DNA]</scope>
    <source>
        <strain evidence="1 2">9006-11</strain>
    </source>
</reference>
<dbReference type="AlphaFoldDB" id="A0A1C7MQN1"/>
<gene>
    <name evidence="1" type="ORF">A0H81_01478</name>
</gene>
<evidence type="ECO:0000313" key="1">
    <source>
        <dbReference type="EMBL" id="OBZ78706.1"/>
    </source>
</evidence>
<evidence type="ECO:0000313" key="2">
    <source>
        <dbReference type="Proteomes" id="UP000092993"/>
    </source>
</evidence>